<dbReference type="Pfam" id="PF02743">
    <property type="entry name" value="dCache_1"/>
    <property type="match status" value="1"/>
</dbReference>
<dbReference type="Gene3D" id="6.10.340.10">
    <property type="match status" value="1"/>
</dbReference>
<protein>
    <submittedName>
        <fullName evidence="14">Methyl-accepting chemotaxis protein</fullName>
    </submittedName>
</protein>
<comment type="similarity">
    <text evidence="9">Belongs to the methyl-accepting chemotaxis (MCP) protein family.</text>
</comment>
<comment type="subcellular location">
    <subcellularLocation>
        <location evidence="1">Cell membrane</location>
        <topology evidence="1">Multi-pass membrane protein</topology>
    </subcellularLocation>
</comment>
<dbReference type="PROSITE" id="PS50885">
    <property type="entry name" value="HAMP"/>
    <property type="match status" value="1"/>
</dbReference>
<evidence type="ECO:0000256" key="10">
    <source>
        <dbReference type="PROSITE-ProRule" id="PRU00284"/>
    </source>
</evidence>
<feature type="transmembrane region" description="Helical" evidence="11">
    <location>
        <begin position="272"/>
        <end position="295"/>
    </location>
</feature>
<evidence type="ECO:0000256" key="5">
    <source>
        <dbReference type="ARBA" id="ARBA00022692"/>
    </source>
</evidence>
<dbReference type="InterPro" id="IPR003660">
    <property type="entry name" value="HAMP_dom"/>
</dbReference>
<evidence type="ECO:0000256" key="2">
    <source>
        <dbReference type="ARBA" id="ARBA00022475"/>
    </source>
</evidence>
<evidence type="ECO:0000313" key="15">
    <source>
        <dbReference type="Proteomes" id="UP001180087"/>
    </source>
</evidence>
<dbReference type="SUPFAM" id="SSF58104">
    <property type="entry name" value="Methyl-accepting chemotaxis protein (MCP) signaling domain"/>
    <property type="match status" value="1"/>
</dbReference>
<dbReference type="CDD" id="cd12912">
    <property type="entry name" value="PDC2_MCP_like"/>
    <property type="match status" value="1"/>
</dbReference>
<evidence type="ECO:0000259" key="12">
    <source>
        <dbReference type="PROSITE" id="PS50111"/>
    </source>
</evidence>
<evidence type="ECO:0000313" key="14">
    <source>
        <dbReference type="EMBL" id="WLV24566.1"/>
    </source>
</evidence>
<dbReference type="InterPro" id="IPR033479">
    <property type="entry name" value="dCache_1"/>
</dbReference>
<dbReference type="Pfam" id="PF00672">
    <property type="entry name" value="HAMP"/>
    <property type="match status" value="1"/>
</dbReference>
<keyword evidence="5 11" id="KW-0812">Transmembrane</keyword>
<organism evidence="14 15">
    <name type="scientific">Aciduricibacillus chroicocephali</name>
    <dbReference type="NCBI Taxonomy" id="3054939"/>
    <lineage>
        <taxon>Bacteria</taxon>
        <taxon>Bacillati</taxon>
        <taxon>Bacillota</taxon>
        <taxon>Bacilli</taxon>
        <taxon>Bacillales</taxon>
        <taxon>Bacillaceae</taxon>
        <taxon>Aciduricibacillus</taxon>
    </lineage>
</organism>
<keyword evidence="15" id="KW-1185">Reference proteome</keyword>
<dbReference type="SUPFAM" id="SSF158472">
    <property type="entry name" value="HAMP domain-like"/>
    <property type="match status" value="1"/>
</dbReference>
<gene>
    <name evidence="14" type="ORF">QR721_13125</name>
</gene>
<proteinExistence type="inferred from homology"/>
<evidence type="ECO:0000256" key="6">
    <source>
        <dbReference type="ARBA" id="ARBA00022989"/>
    </source>
</evidence>
<accession>A0ABY9KUW3</accession>
<dbReference type="SUPFAM" id="SSF103190">
    <property type="entry name" value="Sensory domain-like"/>
    <property type="match status" value="1"/>
</dbReference>
<name>A0ABY9KUW3_9BACI</name>
<keyword evidence="4" id="KW-0145">Chemotaxis</keyword>
<keyword evidence="3" id="KW-0488">Methylation</keyword>
<keyword evidence="6 11" id="KW-1133">Transmembrane helix</keyword>
<dbReference type="Gene3D" id="1.10.287.950">
    <property type="entry name" value="Methyl-accepting chemotaxis protein"/>
    <property type="match status" value="1"/>
</dbReference>
<evidence type="ECO:0000256" key="9">
    <source>
        <dbReference type="ARBA" id="ARBA00029447"/>
    </source>
</evidence>
<dbReference type="PANTHER" id="PTHR32089">
    <property type="entry name" value="METHYL-ACCEPTING CHEMOTAXIS PROTEIN MCPB"/>
    <property type="match status" value="1"/>
</dbReference>
<evidence type="ECO:0000256" key="3">
    <source>
        <dbReference type="ARBA" id="ARBA00022481"/>
    </source>
</evidence>
<dbReference type="Proteomes" id="UP001180087">
    <property type="component" value="Chromosome"/>
</dbReference>
<keyword evidence="2" id="KW-1003">Cell membrane</keyword>
<dbReference type="SMART" id="SM00283">
    <property type="entry name" value="MA"/>
    <property type="match status" value="1"/>
</dbReference>
<dbReference type="CDD" id="cd11386">
    <property type="entry name" value="MCP_signal"/>
    <property type="match status" value="1"/>
</dbReference>
<dbReference type="RefSeq" id="WP_348027725.1">
    <property type="nucleotide sequence ID" value="NZ_CP129113.1"/>
</dbReference>
<keyword evidence="7 11" id="KW-0472">Membrane</keyword>
<evidence type="ECO:0000256" key="1">
    <source>
        <dbReference type="ARBA" id="ARBA00004651"/>
    </source>
</evidence>
<dbReference type="PANTHER" id="PTHR32089:SF114">
    <property type="entry name" value="METHYL-ACCEPTING CHEMOTAXIS PROTEIN MCPB"/>
    <property type="match status" value="1"/>
</dbReference>
<sequence>MKFLKSSVRNRLTLVFALILFIPSISVGLLSYKSAKETTEEQIVGKAHENVKLLGTIVNDSLKPHMDNLDKLAGVVNADMYKGKDSRELRTLLDQYKDYHPDVYSIYVGAFNSDLILSPWQELDLDPRTRPWYKDAMEHKGEVILTKPYADARSGEMVETIAKAADDGSGVIGIDVAINHVSEMASKVSVGKNGYMMLLDQEGTFITHPNKEVGTTAEQPYYKKLLQKKSGSYNFSENGKKRKMIFNTDELTGWKVAGVMDVSEASSTARPILNYILSILAAAFIIWGVIGYFLIRSIIRPLKELNESAIAISSGDLTEKAAVYSNDEIGKVAQSFNVMSDNLRELIQEVDQSAEQVAASAEELTASSEQTAAAADEVSSGIQFVAKGAEDQESGLKENVALLQDAGTEVTKVSDRATAVAQLAKEAAKRAEEGGVAVSRSMSQMNNIHQSVTASNESIQLLSGRSKEIENIVETIVGISEQTNLLSLNAAIEAARAGESGKGFSVVADEVRKLAEQSQQSAKQIASLIGSIQTDTANSAAAMHDASVNVMEGLKLSSETSEQFAEIVDSIQAIEPRIVEVAEICEYVAASVQQVTTSATELTDVSRGNAAAAEEIASSTSEQLAAMNEVTSAAKSLAELSEELQHLIKTFKI</sequence>
<dbReference type="Gene3D" id="3.30.450.20">
    <property type="entry name" value="PAS domain"/>
    <property type="match status" value="2"/>
</dbReference>
<dbReference type="PROSITE" id="PS50111">
    <property type="entry name" value="CHEMOTAXIS_TRANSDUC_2"/>
    <property type="match status" value="1"/>
</dbReference>
<dbReference type="InterPro" id="IPR004089">
    <property type="entry name" value="MCPsignal_dom"/>
</dbReference>
<dbReference type="CDD" id="cd06225">
    <property type="entry name" value="HAMP"/>
    <property type="match status" value="1"/>
</dbReference>
<evidence type="ECO:0000256" key="4">
    <source>
        <dbReference type="ARBA" id="ARBA00022500"/>
    </source>
</evidence>
<dbReference type="Pfam" id="PF00015">
    <property type="entry name" value="MCPsignal"/>
    <property type="match status" value="1"/>
</dbReference>
<dbReference type="EMBL" id="CP129113">
    <property type="protein sequence ID" value="WLV24566.1"/>
    <property type="molecule type" value="Genomic_DNA"/>
</dbReference>
<dbReference type="InterPro" id="IPR029151">
    <property type="entry name" value="Sensor-like_sf"/>
</dbReference>
<dbReference type="SMART" id="SM00304">
    <property type="entry name" value="HAMP"/>
    <property type="match status" value="1"/>
</dbReference>
<feature type="domain" description="Methyl-accepting transducer" evidence="12">
    <location>
        <begin position="367"/>
        <end position="603"/>
    </location>
</feature>
<keyword evidence="8 10" id="KW-0807">Transducer</keyword>
<evidence type="ECO:0000256" key="7">
    <source>
        <dbReference type="ARBA" id="ARBA00023136"/>
    </source>
</evidence>
<reference evidence="14" key="1">
    <citation type="submission" date="2023-06" db="EMBL/GenBank/DDBJ databases">
        <title>A Treasure from Seagulls: Isolation and Description of Aciduricobacillus qingdaonensis gen. nov., sp. nov., a Rare Obligately Uric Acid-utilizing Member in the Family Bacillaceae.</title>
        <authorList>
            <person name="Liu W."/>
            <person name="Wang B."/>
        </authorList>
    </citation>
    <scope>NUCLEOTIDE SEQUENCE</scope>
    <source>
        <strain evidence="14">44XB</strain>
    </source>
</reference>
<evidence type="ECO:0000259" key="13">
    <source>
        <dbReference type="PROSITE" id="PS50885"/>
    </source>
</evidence>
<evidence type="ECO:0000256" key="11">
    <source>
        <dbReference type="SAM" id="Phobius"/>
    </source>
</evidence>
<feature type="domain" description="HAMP" evidence="13">
    <location>
        <begin position="296"/>
        <end position="348"/>
    </location>
</feature>
<evidence type="ECO:0000256" key="8">
    <source>
        <dbReference type="ARBA" id="ARBA00023224"/>
    </source>
</evidence>
<dbReference type="CDD" id="cd12913">
    <property type="entry name" value="PDC1_MCP_like"/>
    <property type="match status" value="1"/>
</dbReference>